<comment type="caution">
    <text evidence="1">The sequence shown here is derived from an EMBL/GenBank/DDBJ whole genome shotgun (WGS) entry which is preliminary data.</text>
</comment>
<gene>
    <name evidence="1" type="ORF">PUR21_30380</name>
</gene>
<keyword evidence="2" id="KW-1185">Reference proteome</keyword>
<dbReference type="EMBL" id="JAQYXL010000003">
    <property type="protein sequence ID" value="MEN3231881.1"/>
    <property type="molecule type" value="Genomic_DNA"/>
</dbReference>
<proteinExistence type="predicted"/>
<accession>A0ABU9ZL17</accession>
<name>A0ABU9ZL17_9HYPH</name>
<reference evidence="1 2" key="1">
    <citation type="journal article" date="2023" name="PLoS ONE">
        <title>Complete genome assembly of Hawai'i environmental nontuberculous mycobacteria reveals unexpected co-isolation with methylobacteria.</title>
        <authorList>
            <person name="Hendrix J."/>
            <person name="Epperson L.E."/>
            <person name="Tong E.I."/>
            <person name="Chan Y.L."/>
            <person name="Hasan N.A."/>
            <person name="Dawrs S.N."/>
            <person name="Norton G.J."/>
            <person name="Virdi R."/>
            <person name="Crooks J.L."/>
            <person name="Chan E.D."/>
            <person name="Honda J.R."/>
            <person name="Strong M."/>
        </authorList>
    </citation>
    <scope>NUCLEOTIDE SEQUENCE [LARGE SCALE GENOMIC DNA]</scope>
    <source>
        <strain evidence="1 2">NJH_HI01</strain>
    </source>
</reference>
<sequence length="46" mass="4909">MREEGGSKVVIGPVNSLMLPDEEAEMEFMMLLDAHADSDEAANGGD</sequence>
<organism evidence="1 2">
    <name type="scientific">Methylorubrum rhodesianum</name>
    <dbReference type="NCBI Taxonomy" id="29427"/>
    <lineage>
        <taxon>Bacteria</taxon>
        <taxon>Pseudomonadati</taxon>
        <taxon>Pseudomonadota</taxon>
        <taxon>Alphaproteobacteria</taxon>
        <taxon>Hyphomicrobiales</taxon>
        <taxon>Methylobacteriaceae</taxon>
        <taxon>Methylorubrum</taxon>
    </lineage>
</organism>
<dbReference type="Proteomes" id="UP001404845">
    <property type="component" value="Unassembled WGS sequence"/>
</dbReference>
<evidence type="ECO:0000313" key="2">
    <source>
        <dbReference type="Proteomes" id="UP001404845"/>
    </source>
</evidence>
<evidence type="ECO:0000313" key="1">
    <source>
        <dbReference type="EMBL" id="MEN3231881.1"/>
    </source>
</evidence>
<protein>
    <submittedName>
        <fullName evidence="1">Uncharacterized protein</fullName>
    </submittedName>
</protein>
<dbReference type="RefSeq" id="WP_345972558.1">
    <property type="nucleotide sequence ID" value="NZ_JAQYXL010000003.1"/>
</dbReference>